<protein>
    <submittedName>
        <fullName evidence="2">Uncharacterized protein</fullName>
    </submittedName>
</protein>
<dbReference type="RefSeq" id="WP_141198822.1">
    <property type="nucleotide sequence ID" value="NZ_CP041186.1"/>
</dbReference>
<evidence type="ECO:0000313" key="3">
    <source>
        <dbReference type="Proteomes" id="UP000315995"/>
    </source>
</evidence>
<evidence type="ECO:0000313" key="2">
    <source>
        <dbReference type="EMBL" id="QDG52350.1"/>
    </source>
</evidence>
<keyword evidence="3" id="KW-1185">Reference proteome</keyword>
<name>A0A4Y6PVS3_PERCE</name>
<feature type="compositionally biased region" description="Low complexity" evidence="1">
    <location>
        <begin position="1"/>
        <end position="11"/>
    </location>
</feature>
<proteinExistence type="predicted"/>
<organism evidence="2 3">
    <name type="scientific">Persicimonas caeni</name>
    <dbReference type="NCBI Taxonomy" id="2292766"/>
    <lineage>
        <taxon>Bacteria</taxon>
        <taxon>Deltaproteobacteria</taxon>
        <taxon>Bradymonadales</taxon>
        <taxon>Bradymonadaceae</taxon>
        <taxon>Persicimonas</taxon>
    </lineage>
</organism>
<reference evidence="2 3" key="1">
    <citation type="submission" date="2019-06" db="EMBL/GenBank/DDBJ databases">
        <title>Persicimonas caeni gen. nov., sp. nov., a predatory bacterium isolated from solar saltern.</title>
        <authorList>
            <person name="Wang S."/>
        </authorList>
    </citation>
    <scope>NUCLEOTIDE SEQUENCE [LARGE SCALE GENOMIC DNA]</scope>
    <source>
        <strain evidence="2 3">YN101</strain>
    </source>
</reference>
<dbReference type="OrthoDB" id="5540794at2"/>
<accession>A0A4Y6PVS3</accession>
<dbReference type="EMBL" id="CP041186">
    <property type="protein sequence ID" value="QDG52350.1"/>
    <property type="molecule type" value="Genomic_DNA"/>
</dbReference>
<feature type="region of interest" description="Disordered" evidence="1">
    <location>
        <begin position="1"/>
        <end position="33"/>
    </location>
</feature>
<accession>A0A5B8Y6L2</accession>
<evidence type="ECO:0000256" key="1">
    <source>
        <dbReference type="SAM" id="MobiDB-lite"/>
    </source>
</evidence>
<sequence>MECADTSPDASDASDSEADTVASTDDGDWPASGECVDISTIPTFSVPDEFSKPPNYFPQTFTKESMRETLQDAGQFSAMAKFHPAEPVHAGPHSYNLFANSGEEVVFELGFASKEAPESGDMLHVSVLVDYEPVSSEYVHWLDKRGGESEVFESTGVRLAVRDDAELFDVKLPASSLTPGRAHQISVMISRRSFESPVRNRAAYFRDFMLYYGGYGLPQVPACFESSIRKVENEIERSVLNETQNRHGMVFLATVADPTPVRDSITIQPGEEALLNLSLMSSTLPTRPRVAIPFVNGQPMARKWFHVHESSQGHGRKFEIGLRKQFKFKAPEAPGTYDVFVGIWEDPLLPVYDLEGNRLEGRSSEAYGHTNTLRFVVEGE</sequence>
<dbReference type="AlphaFoldDB" id="A0A4Y6PVS3"/>
<dbReference type="Proteomes" id="UP000315995">
    <property type="component" value="Chromosome"/>
</dbReference>
<gene>
    <name evidence="2" type="ORF">FIV42_16865</name>
</gene>